<dbReference type="GO" id="GO:0032259">
    <property type="term" value="P:methylation"/>
    <property type="evidence" value="ECO:0007669"/>
    <property type="project" value="UniProtKB-KW"/>
</dbReference>
<name>A0A1I1QSQ4_9GAMM</name>
<keyword evidence="4" id="KW-1185">Reference proteome</keyword>
<evidence type="ECO:0000259" key="2">
    <source>
        <dbReference type="Pfam" id="PF13649"/>
    </source>
</evidence>
<dbReference type="PANTHER" id="PTHR43861">
    <property type="entry name" value="TRANS-ACONITATE 2-METHYLTRANSFERASE-RELATED"/>
    <property type="match status" value="1"/>
</dbReference>
<dbReference type="Pfam" id="PF13649">
    <property type="entry name" value="Methyltransf_25"/>
    <property type="match status" value="1"/>
</dbReference>
<dbReference type="STRING" id="1123397.SAMN05660831_01158"/>
<accession>A0A1I1QSQ4</accession>
<sequence length="203" mass="21665">MTSSGAGVAWYDRNAPGLADQYEGADFETVHGWLLPLLDGSTDGPVLDIGAGSGRDAAWFAARGYFVVAVEPAANLRAEARARHPEPSIAWLDDRLPELEAVTARGQTFSLILVSAVWMHVLPVERERAFETLVSLLRPGGLLAVTLRLGEPDAERGMTEVTNEELVALGAAYGLELVHNGVSADALGRPEVAWGEVALRKPA</sequence>
<dbReference type="CDD" id="cd02440">
    <property type="entry name" value="AdoMet_MTases"/>
    <property type="match status" value="1"/>
</dbReference>
<keyword evidence="1 3" id="KW-0808">Transferase</keyword>
<proteinExistence type="predicted"/>
<dbReference type="RefSeq" id="WP_093427822.1">
    <property type="nucleotide sequence ID" value="NZ_FOMJ01000003.1"/>
</dbReference>
<dbReference type="GO" id="GO:0008757">
    <property type="term" value="F:S-adenosylmethionine-dependent methyltransferase activity"/>
    <property type="evidence" value="ECO:0007669"/>
    <property type="project" value="InterPro"/>
</dbReference>
<feature type="domain" description="Methyltransferase" evidence="2">
    <location>
        <begin position="46"/>
        <end position="141"/>
    </location>
</feature>
<organism evidence="3 4">
    <name type="scientific">Thiohalospira halophila DSM 15071</name>
    <dbReference type="NCBI Taxonomy" id="1123397"/>
    <lineage>
        <taxon>Bacteria</taxon>
        <taxon>Pseudomonadati</taxon>
        <taxon>Pseudomonadota</taxon>
        <taxon>Gammaproteobacteria</taxon>
        <taxon>Thiohalospirales</taxon>
        <taxon>Thiohalospiraceae</taxon>
        <taxon>Thiohalospira</taxon>
    </lineage>
</organism>
<dbReference type="PANTHER" id="PTHR43861:SF3">
    <property type="entry name" value="PUTATIVE (AFU_ORTHOLOGUE AFUA_2G14390)-RELATED"/>
    <property type="match status" value="1"/>
</dbReference>
<evidence type="ECO:0000313" key="4">
    <source>
        <dbReference type="Proteomes" id="UP000198611"/>
    </source>
</evidence>
<keyword evidence="3" id="KW-0489">Methyltransferase</keyword>
<dbReference type="InterPro" id="IPR029063">
    <property type="entry name" value="SAM-dependent_MTases_sf"/>
</dbReference>
<dbReference type="EMBL" id="FOMJ01000003">
    <property type="protein sequence ID" value="SFD22888.1"/>
    <property type="molecule type" value="Genomic_DNA"/>
</dbReference>
<dbReference type="Gene3D" id="3.40.50.150">
    <property type="entry name" value="Vaccinia Virus protein VP39"/>
    <property type="match status" value="1"/>
</dbReference>
<protein>
    <submittedName>
        <fullName evidence="3">Methyltransferase domain-containing protein</fullName>
    </submittedName>
</protein>
<dbReference type="Proteomes" id="UP000198611">
    <property type="component" value="Unassembled WGS sequence"/>
</dbReference>
<gene>
    <name evidence="3" type="ORF">SAMN05660831_01158</name>
</gene>
<dbReference type="AlphaFoldDB" id="A0A1I1QSQ4"/>
<evidence type="ECO:0000313" key="3">
    <source>
        <dbReference type="EMBL" id="SFD22888.1"/>
    </source>
</evidence>
<dbReference type="OrthoDB" id="189743at2"/>
<evidence type="ECO:0000256" key="1">
    <source>
        <dbReference type="ARBA" id="ARBA00022679"/>
    </source>
</evidence>
<dbReference type="InterPro" id="IPR041698">
    <property type="entry name" value="Methyltransf_25"/>
</dbReference>
<dbReference type="SUPFAM" id="SSF53335">
    <property type="entry name" value="S-adenosyl-L-methionine-dependent methyltransferases"/>
    <property type="match status" value="1"/>
</dbReference>
<reference evidence="3 4" key="1">
    <citation type="submission" date="2016-10" db="EMBL/GenBank/DDBJ databases">
        <authorList>
            <person name="de Groot N.N."/>
        </authorList>
    </citation>
    <scope>NUCLEOTIDE SEQUENCE [LARGE SCALE GENOMIC DNA]</scope>
    <source>
        <strain evidence="3 4">HL3</strain>
    </source>
</reference>